<reference evidence="1 2" key="1">
    <citation type="submission" date="2022-07" db="EMBL/GenBank/DDBJ databases">
        <title>Degradation activity of malathion, p-nitrophenol and potential low-temperature adaptation strategy of Rhodococcus sp. FXJ9.536.</title>
        <authorList>
            <person name="Huang J."/>
            <person name="Huang Y."/>
        </authorList>
    </citation>
    <scope>NUCLEOTIDE SEQUENCE [LARGE SCALE GENOMIC DNA]</scope>
    <source>
        <strain evidence="1 2">FXJ9.536</strain>
    </source>
</reference>
<accession>A0ABT1QF89</accession>
<proteinExistence type="predicted"/>
<evidence type="ECO:0000313" key="2">
    <source>
        <dbReference type="Proteomes" id="UP001524501"/>
    </source>
</evidence>
<keyword evidence="2" id="KW-1185">Reference proteome</keyword>
<dbReference type="Proteomes" id="UP001524501">
    <property type="component" value="Unassembled WGS sequence"/>
</dbReference>
<sequence>MTTVSHIEVARARRSRLVLFIGNPTSYYEVTRWAKLRQWMAAHGLEPVRELDGDILCAIVTDDVLDGVGSPKDEATTQRARETGVPCVSLHDTSRILGLTARARTRSMPTAGGVSAHTRHEGA</sequence>
<organism evidence="1 2">
    <name type="scientific">Rhodococcus tibetensis</name>
    <dbReference type="NCBI Taxonomy" id="2965064"/>
    <lineage>
        <taxon>Bacteria</taxon>
        <taxon>Bacillati</taxon>
        <taxon>Actinomycetota</taxon>
        <taxon>Actinomycetes</taxon>
        <taxon>Mycobacteriales</taxon>
        <taxon>Nocardiaceae</taxon>
        <taxon>Rhodococcus</taxon>
    </lineage>
</organism>
<dbReference type="EMBL" id="JANFQF010000014">
    <property type="protein sequence ID" value="MCQ4120954.1"/>
    <property type="molecule type" value="Genomic_DNA"/>
</dbReference>
<evidence type="ECO:0000313" key="1">
    <source>
        <dbReference type="EMBL" id="MCQ4120954.1"/>
    </source>
</evidence>
<protein>
    <submittedName>
        <fullName evidence="1">Uncharacterized protein</fullName>
    </submittedName>
</protein>
<gene>
    <name evidence="1" type="ORF">NOF53_17590</name>
</gene>
<name>A0ABT1QF89_9NOCA</name>
<comment type="caution">
    <text evidence="1">The sequence shown here is derived from an EMBL/GenBank/DDBJ whole genome shotgun (WGS) entry which is preliminary data.</text>
</comment>
<dbReference type="RefSeq" id="WP_255971010.1">
    <property type="nucleotide sequence ID" value="NZ_JANFQF010000014.1"/>
</dbReference>